<protein>
    <submittedName>
        <fullName evidence="2">Uncharacterized protein</fullName>
    </submittedName>
</protein>
<dbReference type="Proteomes" id="UP000265540">
    <property type="component" value="Unassembled WGS sequence"/>
</dbReference>
<reference evidence="2 3" key="1">
    <citation type="journal article" date="2017" name="ISME J.">
        <title>Energy and carbon metabolisms in a deep terrestrial subsurface fluid microbial community.</title>
        <authorList>
            <person name="Momper L."/>
            <person name="Jungbluth S.P."/>
            <person name="Lee M.D."/>
            <person name="Amend J.P."/>
        </authorList>
    </citation>
    <scope>NUCLEOTIDE SEQUENCE [LARGE SCALE GENOMIC DNA]</scope>
    <source>
        <strain evidence="2">SURF_46</strain>
    </source>
</reference>
<gene>
    <name evidence="2" type="ORF">C4561_03250</name>
</gene>
<evidence type="ECO:0000313" key="2">
    <source>
        <dbReference type="EMBL" id="RJR27150.1"/>
    </source>
</evidence>
<evidence type="ECO:0000256" key="1">
    <source>
        <dbReference type="SAM" id="MobiDB-lite"/>
    </source>
</evidence>
<organism evidence="2 3">
    <name type="scientific">candidate division WWE3 bacterium</name>
    <dbReference type="NCBI Taxonomy" id="2053526"/>
    <lineage>
        <taxon>Bacteria</taxon>
        <taxon>Katanobacteria</taxon>
    </lineage>
</organism>
<comment type="caution">
    <text evidence="2">The sequence shown here is derived from an EMBL/GenBank/DDBJ whole genome shotgun (WGS) entry which is preliminary data.</text>
</comment>
<feature type="compositionally biased region" description="Basic and acidic residues" evidence="1">
    <location>
        <begin position="87"/>
        <end position="97"/>
    </location>
</feature>
<name>A0A3A4ZKD7_UNCKA</name>
<evidence type="ECO:0000313" key="3">
    <source>
        <dbReference type="Proteomes" id="UP000265540"/>
    </source>
</evidence>
<proteinExistence type="predicted"/>
<feature type="compositionally biased region" description="Polar residues" evidence="1">
    <location>
        <begin position="101"/>
        <end position="112"/>
    </location>
</feature>
<dbReference type="EMBL" id="QZJF01000016">
    <property type="protein sequence ID" value="RJR27150.1"/>
    <property type="molecule type" value="Genomic_DNA"/>
</dbReference>
<feature type="region of interest" description="Disordered" evidence="1">
    <location>
        <begin position="87"/>
        <end position="120"/>
    </location>
</feature>
<dbReference type="AlphaFoldDB" id="A0A3A4ZKD7"/>
<sequence>MLNPEDKEKLKNLINSLNYDSPLIDEIKVFLDSYDGNNVDDLNMLIFALVTFIMGVQEMEIRAEGYDALEFENAMFEEQMDELKKDFDKLSSGKLPKEPFTSRSGNSSQTPQPVTPPIQN</sequence>
<accession>A0A3A4ZKD7</accession>